<protein>
    <recommendedName>
        <fullName evidence="5">DUF11 domain-containing protein</fullName>
    </recommendedName>
</protein>
<dbReference type="AlphaFoldDB" id="A0A1F6NWL9"/>
<evidence type="ECO:0008006" key="5">
    <source>
        <dbReference type="Google" id="ProtNLM"/>
    </source>
</evidence>
<accession>A0A1F6NWL9</accession>
<dbReference type="Proteomes" id="UP000177907">
    <property type="component" value="Unassembled WGS sequence"/>
</dbReference>
<reference evidence="3 4" key="1">
    <citation type="journal article" date="2016" name="Nat. Commun.">
        <title>Thousands of microbial genomes shed light on interconnected biogeochemical processes in an aquifer system.</title>
        <authorList>
            <person name="Anantharaman K."/>
            <person name="Brown C.T."/>
            <person name="Hug L.A."/>
            <person name="Sharon I."/>
            <person name="Castelle C.J."/>
            <person name="Probst A.J."/>
            <person name="Thomas B.C."/>
            <person name="Singh A."/>
            <person name="Wilkins M.J."/>
            <person name="Karaoz U."/>
            <person name="Brodie E.L."/>
            <person name="Williams K.H."/>
            <person name="Hubbard S.S."/>
            <person name="Banfield J.F."/>
        </authorList>
    </citation>
    <scope>NUCLEOTIDE SEQUENCE [LARGE SCALE GENOMIC DNA]</scope>
</reference>
<feature type="transmembrane region" description="Helical" evidence="2">
    <location>
        <begin position="106"/>
        <end position="127"/>
    </location>
</feature>
<proteinExistence type="predicted"/>
<organism evidence="3 4">
    <name type="scientific">Candidatus Magasanikbacteria bacterium RIFOXYC2_FULL_42_28</name>
    <dbReference type="NCBI Taxonomy" id="1798704"/>
    <lineage>
        <taxon>Bacteria</taxon>
        <taxon>Candidatus Magasanikiibacteriota</taxon>
    </lineage>
</organism>
<comment type="caution">
    <text evidence="3">The sequence shown here is derived from an EMBL/GenBank/DDBJ whole genome shotgun (WGS) entry which is preliminary data.</text>
</comment>
<evidence type="ECO:0000313" key="3">
    <source>
        <dbReference type="EMBL" id="OGH88336.1"/>
    </source>
</evidence>
<evidence type="ECO:0000256" key="1">
    <source>
        <dbReference type="SAM" id="MobiDB-lite"/>
    </source>
</evidence>
<dbReference type="EMBL" id="MFQZ01000003">
    <property type="protein sequence ID" value="OGH88336.1"/>
    <property type="molecule type" value="Genomic_DNA"/>
</dbReference>
<feature type="region of interest" description="Disordered" evidence="1">
    <location>
        <begin position="42"/>
        <end position="67"/>
    </location>
</feature>
<feature type="compositionally biased region" description="Basic residues" evidence="1">
    <location>
        <begin position="51"/>
        <end position="63"/>
    </location>
</feature>
<dbReference type="STRING" id="1798704.A3J93_04760"/>
<keyword evidence="2" id="KW-0812">Transmembrane</keyword>
<gene>
    <name evidence="3" type="ORF">A3J93_04760</name>
</gene>
<sequence>MEFSNEKTLNLNLKNKFPPQAGPPLADNYKIFMSDTPEFSVKPLEEEEKPKRRRAVPRRKTVKKSPLESDLAMARHLDAIYKDENGDMPDMKKIDVKKGGKFFRRVFVFLIMLGLLAAAAWAGFFMMPSAQKPVSDQVTLKITGPEDAELGATTTITITYENNQRVALNNVVLTMRYPEGFMVLASDVPAENPTFTEWQLNSLPARQTGEVIITGKMYGSPDTVMAWRAFLNYRPTNFQSDLQTMATFENKITRSPYTLKLAGPDKIGAGKEANFTATLENAGTEWLNGLTVVPIFPANFRLSSSTPTLTKTAWVITPGTSTQSEIKFSGQFSENADPLAKIKLQVIWTDAAGERHLIAENEFGAELIKNSLSASLAVNGTLTKAASFPGDMLNATIVLKNGSDSDMTKMSVKLKFDAPSYGKVSVLNWADSEEKFNGVIKGTQVSDTVRRGEIVWDGSKIPELKKLVVGKEITWDMQLPVKDTKTADWEAVKEFLATGVVEVTFTDKNNITQTLTSNQIEIIFNSDLKAEVRDEIKTGATGNDEHAISWVITNTLHPLKNVTLSADIYGDVEVKLPATPPAGKLDYDSVAKHLTWTIDEMTVNTDVLALPFTVVLKTKNPTQNVLVSKVRVQALDNVTGEQLNLMADEIGLTQ</sequence>
<evidence type="ECO:0000313" key="4">
    <source>
        <dbReference type="Proteomes" id="UP000177907"/>
    </source>
</evidence>
<name>A0A1F6NWL9_9BACT</name>
<evidence type="ECO:0000256" key="2">
    <source>
        <dbReference type="SAM" id="Phobius"/>
    </source>
</evidence>
<keyword evidence="2" id="KW-0472">Membrane</keyword>
<keyword evidence="2" id="KW-1133">Transmembrane helix</keyword>